<evidence type="ECO:0000313" key="1">
    <source>
        <dbReference type="EMBL" id="TQL61443.1"/>
    </source>
</evidence>
<proteinExistence type="predicted"/>
<dbReference type="PANTHER" id="PTHR10151:SF120">
    <property type="entry name" value="BIS(5'-ADENOSYL)-TRIPHOSPHATASE"/>
    <property type="match status" value="1"/>
</dbReference>
<dbReference type="Gene3D" id="3.40.720.10">
    <property type="entry name" value="Alkaline Phosphatase, subunit A"/>
    <property type="match status" value="2"/>
</dbReference>
<dbReference type="AlphaFoldDB" id="A0A542ZM69"/>
<accession>A0A542ZM69</accession>
<protein>
    <submittedName>
        <fullName evidence="1">Type I phosphodiesterase/nucleotide pyrophosphatase</fullName>
    </submittedName>
</protein>
<evidence type="ECO:0000313" key="2">
    <source>
        <dbReference type="Proteomes" id="UP000319514"/>
    </source>
</evidence>
<comment type="caution">
    <text evidence="1">The sequence shown here is derived from an EMBL/GenBank/DDBJ whole genome shotgun (WGS) entry which is preliminary data.</text>
</comment>
<dbReference type="RefSeq" id="WP_141789225.1">
    <property type="nucleotide sequence ID" value="NZ_BAAAKX010000001.1"/>
</dbReference>
<dbReference type="Pfam" id="PF01663">
    <property type="entry name" value="Phosphodiest"/>
    <property type="match status" value="1"/>
</dbReference>
<name>A0A542ZM69_9MICO</name>
<sequence length="513" mass="55014">MSRLHPAELIARREDAVKALSQPDLAAAVDLVVWVEQGTDGPVALAANHLGRVRLHADGRHEVLEGQDPVPSEDPMAFLPYELECANPGPARSVDNAYPYAAARILSLFADPTRSPDLAIVHTPRHWFPDEGGHHGEHGSLDVIQSRAPLVMSGVGVRRLGLVDDHARLVDVGPTLAALAGVPPEQLHDAHGEPLDGGVLTAYLEGEQPREPVVVGMLWDGGHCGELLAMAEAGELPGVARLIDAGLALRGGAVAQFPSITLTNHTSILTGLGPGRHGVLGNVFYDRETGERVVPNDASTWHRSGEWLRPAVRTVFEMVSEVVPPRDTPRTACVDEPIERGADYSTMAVIRASGSGNGAAGLGELLPDPHGSGHVHDRAHLDDGYYSWATQVDDVGLQQMTQLFADRRAAPRFTWWSNVVTDAGHHAGGPRSEIARASLRDADARLRAFLAHLDTLGMTDDVTFVLTADHGFEAADEAVTGSWRQALDDLGFPYRDEGPGFVYLMAEEGPDHS</sequence>
<dbReference type="Proteomes" id="UP000319514">
    <property type="component" value="Unassembled WGS sequence"/>
</dbReference>
<dbReference type="PANTHER" id="PTHR10151">
    <property type="entry name" value="ECTONUCLEOTIDE PYROPHOSPHATASE/PHOSPHODIESTERASE"/>
    <property type="match status" value="1"/>
</dbReference>
<dbReference type="EMBL" id="VFOQ01000001">
    <property type="protein sequence ID" value="TQL61443.1"/>
    <property type="molecule type" value="Genomic_DNA"/>
</dbReference>
<keyword evidence="2" id="KW-1185">Reference proteome</keyword>
<dbReference type="GO" id="GO:0016787">
    <property type="term" value="F:hydrolase activity"/>
    <property type="evidence" value="ECO:0007669"/>
    <property type="project" value="UniProtKB-ARBA"/>
</dbReference>
<dbReference type="InterPro" id="IPR017850">
    <property type="entry name" value="Alkaline_phosphatase_core_sf"/>
</dbReference>
<dbReference type="OrthoDB" id="1956004at2"/>
<dbReference type="SUPFAM" id="SSF53649">
    <property type="entry name" value="Alkaline phosphatase-like"/>
    <property type="match status" value="2"/>
</dbReference>
<reference evidence="1 2" key="1">
    <citation type="submission" date="2019-06" db="EMBL/GenBank/DDBJ databases">
        <title>Sequencing the genomes of 1000 actinobacteria strains.</title>
        <authorList>
            <person name="Klenk H.-P."/>
        </authorList>
    </citation>
    <scope>NUCLEOTIDE SEQUENCE [LARGE SCALE GENOMIC DNA]</scope>
    <source>
        <strain evidence="1 2">DSM 18082</strain>
    </source>
</reference>
<gene>
    <name evidence="1" type="ORF">FB474_2854</name>
</gene>
<dbReference type="InterPro" id="IPR002591">
    <property type="entry name" value="Phosphodiest/P_Trfase"/>
</dbReference>
<organism evidence="1 2">
    <name type="scientific">Oryzihumus leptocrescens</name>
    <dbReference type="NCBI Taxonomy" id="297536"/>
    <lineage>
        <taxon>Bacteria</taxon>
        <taxon>Bacillati</taxon>
        <taxon>Actinomycetota</taxon>
        <taxon>Actinomycetes</taxon>
        <taxon>Micrococcales</taxon>
        <taxon>Intrasporangiaceae</taxon>
        <taxon>Oryzihumus</taxon>
    </lineage>
</organism>